<dbReference type="InterPro" id="IPR005960">
    <property type="entry name" value="Phe-4-hydroxylase_mono"/>
</dbReference>
<evidence type="ECO:0000256" key="6">
    <source>
        <dbReference type="ARBA" id="ARBA00023002"/>
    </source>
</evidence>
<evidence type="ECO:0000259" key="11">
    <source>
        <dbReference type="PROSITE" id="PS51410"/>
    </source>
</evidence>
<dbReference type="Proteomes" id="UP001168552">
    <property type="component" value="Unassembled WGS sequence"/>
</dbReference>
<protein>
    <recommendedName>
        <fullName evidence="4">phenylalanine 4-monooxygenase</fullName>
        <ecNumber evidence="4">1.14.16.1</ecNumber>
    </recommendedName>
    <alternativeName>
        <fullName evidence="10">Phe-4-monooxygenase</fullName>
    </alternativeName>
</protein>
<dbReference type="PROSITE" id="PS51410">
    <property type="entry name" value="BH4_AAA_HYDROXYL_2"/>
    <property type="match status" value="1"/>
</dbReference>
<dbReference type="RefSeq" id="WP_320003389.1">
    <property type="nucleotide sequence ID" value="NZ_JAUHJS010000002.1"/>
</dbReference>
<organism evidence="12 13">
    <name type="scientific">Shiella aurantiaca</name>
    <dbReference type="NCBI Taxonomy" id="3058365"/>
    <lineage>
        <taxon>Bacteria</taxon>
        <taxon>Pseudomonadati</taxon>
        <taxon>Bacteroidota</taxon>
        <taxon>Cytophagia</taxon>
        <taxon>Cytophagales</taxon>
        <taxon>Shiellaceae</taxon>
        <taxon>Shiella</taxon>
    </lineage>
</organism>
<evidence type="ECO:0000313" key="12">
    <source>
        <dbReference type="EMBL" id="MDN4164865.1"/>
    </source>
</evidence>
<sequence length="252" mass="29447">MNTTSSVIETGLRQQYENYTPEDQQVWRILFERQIKNLPKAATKEYLQGIERIRFSADAIPNFEITNALLLDMTGWQLAVVPGIVDDATFFQLMANKHFPATTWLRTMQQLDYLEEPDMFHDVFAHVPLLTNQHFVDFLEALSKIALKHISDPYAIELISRIYWFTIEFGLIREEGEVRIYGAGILSSAGETQFCLSEEPAHFEYDVAKIMHTAYWKDKFQDKYFIIESYEQLYHSIAEIEQVLEQMLAVKK</sequence>
<reference evidence="12" key="1">
    <citation type="submission" date="2023-06" db="EMBL/GenBank/DDBJ databases">
        <title>Cytophagales bacterium Strain LB-30, isolated from soil.</title>
        <authorList>
            <person name="Liu B."/>
        </authorList>
    </citation>
    <scope>NUCLEOTIDE SEQUENCE</scope>
    <source>
        <strain evidence="12">LB-30</strain>
    </source>
</reference>
<comment type="cofactor">
    <cofactor evidence="1">
        <name>Fe(2+)</name>
        <dbReference type="ChEBI" id="CHEBI:29033"/>
    </cofactor>
</comment>
<dbReference type="Gene3D" id="1.10.800.10">
    <property type="entry name" value="Aromatic amino acid hydroxylase"/>
    <property type="match status" value="1"/>
</dbReference>
<keyword evidence="6 12" id="KW-0560">Oxidoreductase</keyword>
<dbReference type="InterPro" id="IPR036951">
    <property type="entry name" value="ArAA_hydroxylase_sf"/>
</dbReference>
<dbReference type="PANTHER" id="PTHR11473">
    <property type="entry name" value="AROMATIC AMINO ACID HYDROXYLASE"/>
    <property type="match status" value="1"/>
</dbReference>
<keyword evidence="8" id="KW-0503">Monooxygenase</keyword>
<dbReference type="PANTHER" id="PTHR11473:SF24">
    <property type="entry name" value="PHENYLALANINE-4-HYDROXYLASE"/>
    <property type="match status" value="1"/>
</dbReference>
<dbReference type="EC" id="1.14.16.1" evidence="4"/>
<evidence type="ECO:0000313" key="13">
    <source>
        <dbReference type="Proteomes" id="UP001168552"/>
    </source>
</evidence>
<dbReference type="PRINTS" id="PR00372">
    <property type="entry name" value="FYWHYDRXLASE"/>
</dbReference>
<feature type="domain" description="Biopterin-dependent aromatic amino acid hydroxylase family profile" evidence="11">
    <location>
        <begin position="1"/>
        <end position="252"/>
    </location>
</feature>
<accession>A0ABT8F341</accession>
<comment type="similarity">
    <text evidence="3">Belongs to the biopterin-dependent aromatic amino acid hydroxylase family.</text>
</comment>
<dbReference type="NCBIfam" id="NF008877">
    <property type="entry name" value="PRK11913.1-2"/>
    <property type="match status" value="1"/>
</dbReference>
<dbReference type="InterPro" id="IPR001273">
    <property type="entry name" value="ArAA_hydroxylase"/>
</dbReference>
<comment type="pathway">
    <text evidence="2">Amino-acid degradation; L-phenylalanine degradation; acetoacetate and fumarate from L-phenylalanine: step 1/6.</text>
</comment>
<evidence type="ECO:0000256" key="10">
    <source>
        <dbReference type="ARBA" id="ARBA00029922"/>
    </source>
</evidence>
<dbReference type="GO" id="GO:0004505">
    <property type="term" value="F:phenylalanine 4-monooxygenase activity"/>
    <property type="evidence" value="ECO:0007669"/>
    <property type="project" value="UniProtKB-EC"/>
</dbReference>
<evidence type="ECO:0000256" key="7">
    <source>
        <dbReference type="ARBA" id="ARBA00023004"/>
    </source>
</evidence>
<evidence type="ECO:0000256" key="8">
    <source>
        <dbReference type="ARBA" id="ARBA00023033"/>
    </source>
</evidence>
<dbReference type="InterPro" id="IPR036329">
    <property type="entry name" value="Aro-AA_hydroxylase_C_sf"/>
</dbReference>
<comment type="caution">
    <text evidence="12">The sequence shown here is derived from an EMBL/GenBank/DDBJ whole genome shotgun (WGS) entry which is preliminary data.</text>
</comment>
<keyword evidence="7" id="KW-0408">Iron</keyword>
<evidence type="ECO:0000256" key="1">
    <source>
        <dbReference type="ARBA" id="ARBA00001954"/>
    </source>
</evidence>
<name>A0ABT8F341_9BACT</name>
<evidence type="ECO:0000256" key="3">
    <source>
        <dbReference type="ARBA" id="ARBA00009712"/>
    </source>
</evidence>
<dbReference type="NCBIfam" id="TIGR01267">
    <property type="entry name" value="Phe4hydrox_mono"/>
    <property type="match status" value="1"/>
</dbReference>
<evidence type="ECO:0000256" key="9">
    <source>
        <dbReference type="ARBA" id="ARBA00023232"/>
    </source>
</evidence>
<proteinExistence type="inferred from homology"/>
<dbReference type="Pfam" id="PF00351">
    <property type="entry name" value="Biopterin_H"/>
    <property type="match status" value="1"/>
</dbReference>
<keyword evidence="9" id="KW-0585">Phenylalanine catabolism</keyword>
<dbReference type="EMBL" id="JAUHJS010000002">
    <property type="protein sequence ID" value="MDN4164865.1"/>
    <property type="molecule type" value="Genomic_DNA"/>
</dbReference>
<evidence type="ECO:0000256" key="2">
    <source>
        <dbReference type="ARBA" id="ARBA00005088"/>
    </source>
</evidence>
<dbReference type="SUPFAM" id="SSF56534">
    <property type="entry name" value="Aromatic aminoacid monoxygenases, catalytic and oligomerization domains"/>
    <property type="match status" value="1"/>
</dbReference>
<evidence type="ECO:0000256" key="4">
    <source>
        <dbReference type="ARBA" id="ARBA00011995"/>
    </source>
</evidence>
<evidence type="ECO:0000256" key="5">
    <source>
        <dbReference type="ARBA" id="ARBA00022723"/>
    </source>
</evidence>
<keyword evidence="13" id="KW-1185">Reference proteome</keyword>
<keyword evidence="5" id="KW-0479">Metal-binding</keyword>
<gene>
    <name evidence="12" type="primary">phhA</name>
    <name evidence="12" type="ORF">QWY31_05090</name>
</gene>
<dbReference type="InterPro" id="IPR019774">
    <property type="entry name" value="Aromatic-AA_hydroxylase_C"/>
</dbReference>